<dbReference type="AlphaFoldDB" id="A0A8K0QY15"/>
<dbReference type="Pfam" id="PF01425">
    <property type="entry name" value="Amidase"/>
    <property type="match status" value="1"/>
</dbReference>
<evidence type="ECO:0000313" key="10">
    <source>
        <dbReference type="Proteomes" id="UP000813461"/>
    </source>
</evidence>
<protein>
    <recommendedName>
        <fullName evidence="3">amidase</fullName>
        <ecNumber evidence="3">3.5.1.4</ecNumber>
    </recommendedName>
</protein>
<feature type="binding site" evidence="6">
    <location>
        <position position="224"/>
    </location>
    <ligand>
        <name>substrate</name>
    </ligand>
</feature>
<feature type="active site" description="Acyl-ester intermediate" evidence="5">
    <location>
        <position position="248"/>
    </location>
</feature>
<name>A0A8K0QY15_9PLEO</name>
<keyword evidence="10" id="KW-1185">Reference proteome</keyword>
<reference evidence="9" key="1">
    <citation type="journal article" date="2021" name="Nat. Commun.">
        <title>Genetic determinants of endophytism in the Arabidopsis root mycobiome.</title>
        <authorList>
            <person name="Mesny F."/>
            <person name="Miyauchi S."/>
            <person name="Thiergart T."/>
            <person name="Pickel B."/>
            <person name="Atanasova L."/>
            <person name="Karlsson M."/>
            <person name="Huettel B."/>
            <person name="Barry K.W."/>
            <person name="Haridas S."/>
            <person name="Chen C."/>
            <person name="Bauer D."/>
            <person name="Andreopoulos W."/>
            <person name="Pangilinan J."/>
            <person name="LaButti K."/>
            <person name="Riley R."/>
            <person name="Lipzen A."/>
            <person name="Clum A."/>
            <person name="Drula E."/>
            <person name="Henrissat B."/>
            <person name="Kohler A."/>
            <person name="Grigoriev I.V."/>
            <person name="Martin F.M."/>
            <person name="Hacquard S."/>
        </authorList>
    </citation>
    <scope>NUCLEOTIDE SEQUENCE</scope>
    <source>
        <strain evidence="9">MPI-SDFR-AT-0120</strain>
    </source>
</reference>
<dbReference type="PANTHER" id="PTHR46072">
    <property type="entry name" value="AMIDASE-RELATED-RELATED"/>
    <property type="match status" value="1"/>
</dbReference>
<dbReference type="InterPro" id="IPR023631">
    <property type="entry name" value="Amidase_dom"/>
</dbReference>
<sequence>MGGGPQKLAIVQPKGLPEGTQEYEKKRSSILEAFAAKVPNELRLPATFFSSPPSNVSAIPATCGLLTSKEVRITENYDATGLAEAIAHKKLTAVEVATAFSKRAIIAHQLTCCLTQWFMDEAIKQAEELDDYLEKNGKTIGPLHGVPVSIKEHMPIAGTYSSGGCIASTALDDKDCHMVALLRSMGAVFYCKTNQPQAIMHLESTSHYGRTLNPFNIHLSSGGSSGGEGALVGMKGSVMGVGSDIGGSIRCPSAFCGIYGFKPTSCILPMNDMISHPFSAELNILGCPGPMCRSLRDLELFTKLMIDSKPWLEDPKLIPIPWTGLQTSIASKPLRIGIVDHDGFIIPQPPVRRAIAWAKQRLSDPANTGAFEVRTFNPYKTREAISYTRRMYWPDGGAVVKDAIASGGEPTLSLTEWGLSDAEKYGMLNAEDVNQLVGERDQFRIDFVKSWAAQNVDVVIAPAFVGPACAHDTAFYWSYTALWNLVDYPGVVFPTPIKAEKGEKYAEDYKPLGKECAHVRELWEQTNFEGAPIDLQIVARRYHDNELFGALALLKDVLELP</sequence>
<comment type="catalytic activity">
    <reaction evidence="1">
        <text>a monocarboxylic acid amide + H2O = a monocarboxylate + NH4(+)</text>
        <dbReference type="Rhea" id="RHEA:12020"/>
        <dbReference type="ChEBI" id="CHEBI:15377"/>
        <dbReference type="ChEBI" id="CHEBI:28938"/>
        <dbReference type="ChEBI" id="CHEBI:35757"/>
        <dbReference type="ChEBI" id="CHEBI:83628"/>
        <dbReference type="EC" id="3.5.1.4"/>
    </reaction>
</comment>
<feature type="active site" description="Charge relay system" evidence="5">
    <location>
        <position position="224"/>
    </location>
</feature>
<feature type="region of interest" description="Disordered" evidence="7">
    <location>
        <begin position="1"/>
        <end position="21"/>
    </location>
</feature>
<evidence type="ECO:0000256" key="4">
    <source>
        <dbReference type="ARBA" id="ARBA00022801"/>
    </source>
</evidence>
<comment type="similarity">
    <text evidence="2">Belongs to the amidase family.</text>
</comment>
<dbReference type="EC" id="3.5.1.4" evidence="3"/>
<evidence type="ECO:0000256" key="6">
    <source>
        <dbReference type="PIRSR" id="PIRSR001221-2"/>
    </source>
</evidence>
<feature type="active site" description="Charge relay system" evidence="5">
    <location>
        <position position="151"/>
    </location>
</feature>
<evidence type="ECO:0000256" key="3">
    <source>
        <dbReference type="ARBA" id="ARBA00012922"/>
    </source>
</evidence>
<dbReference type="PROSITE" id="PS00571">
    <property type="entry name" value="AMIDASES"/>
    <property type="match status" value="1"/>
</dbReference>
<gene>
    <name evidence="9" type="ORF">FB567DRAFT_532630</name>
</gene>
<organism evidence="9 10">
    <name type="scientific">Paraphoma chrysanthemicola</name>
    <dbReference type="NCBI Taxonomy" id="798071"/>
    <lineage>
        <taxon>Eukaryota</taxon>
        <taxon>Fungi</taxon>
        <taxon>Dikarya</taxon>
        <taxon>Ascomycota</taxon>
        <taxon>Pezizomycotina</taxon>
        <taxon>Dothideomycetes</taxon>
        <taxon>Pleosporomycetidae</taxon>
        <taxon>Pleosporales</taxon>
        <taxon>Pleosporineae</taxon>
        <taxon>Phaeosphaeriaceae</taxon>
        <taxon>Paraphoma</taxon>
    </lineage>
</organism>
<evidence type="ECO:0000256" key="2">
    <source>
        <dbReference type="ARBA" id="ARBA00009199"/>
    </source>
</evidence>
<dbReference type="Proteomes" id="UP000813461">
    <property type="component" value="Unassembled WGS sequence"/>
</dbReference>
<dbReference type="PIRSF" id="PIRSF001221">
    <property type="entry name" value="Amidase_fungi"/>
    <property type="match status" value="1"/>
</dbReference>
<dbReference type="InterPro" id="IPR020556">
    <property type="entry name" value="Amidase_CS"/>
</dbReference>
<evidence type="ECO:0000256" key="1">
    <source>
        <dbReference type="ARBA" id="ARBA00001311"/>
    </source>
</evidence>
<keyword evidence="4" id="KW-0378">Hydrolase</keyword>
<feature type="binding site" evidence="6">
    <location>
        <begin position="245"/>
        <end position="248"/>
    </location>
    <ligand>
        <name>substrate</name>
    </ligand>
</feature>
<dbReference type="SUPFAM" id="SSF75304">
    <property type="entry name" value="Amidase signature (AS) enzymes"/>
    <property type="match status" value="1"/>
</dbReference>
<accession>A0A8K0QY15</accession>
<evidence type="ECO:0000256" key="7">
    <source>
        <dbReference type="SAM" id="MobiDB-lite"/>
    </source>
</evidence>
<feature type="domain" description="Amidase" evidence="8">
    <location>
        <begin position="95"/>
        <end position="547"/>
    </location>
</feature>
<proteinExistence type="inferred from homology"/>
<dbReference type="EMBL" id="JAGMVJ010000016">
    <property type="protein sequence ID" value="KAH7079462.1"/>
    <property type="molecule type" value="Genomic_DNA"/>
</dbReference>
<dbReference type="GO" id="GO:0004040">
    <property type="term" value="F:amidase activity"/>
    <property type="evidence" value="ECO:0007669"/>
    <property type="project" value="UniProtKB-EC"/>
</dbReference>
<evidence type="ECO:0000313" key="9">
    <source>
        <dbReference type="EMBL" id="KAH7079462.1"/>
    </source>
</evidence>
<dbReference type="OrthoDB" id="6428749at2759"/>
<feature type="binding site" evidence="6">
    <location>
        <position position="199"/>
    </location>
    <ligand>
        <name>substrate</name>
    </ligand>
</feature>
<dbReference type="InterPro" id="IPR036928">
    <property type="entry name" value="AS_sf"/>
</dbReference>
<dbReference type="PANTHER" id="PTHR46072:SF4">
    <property type="entry name" value="AMIDASE C550.07-RELATED"/>
    <property type="match status" value="1"/>
</dbReference>
<dbReference type="Gene3D" id="3.90.1300.10">
    <property type="entry name" value="Amidase signature (AS) domain"/>
    <property type="match status" value="1"/>
</dbReference>
<evidence type="ECO:0000259" key="8">
    <source>
        <dbReference type="Pfam" id="PF01425"/>
    </source>
</evidence>
<evidence type="ECO:0000256" key="5">
    <source>
        <dbReference type="PIRSR" id="PIRSR001221-1"/>
    </source>
</evidence>
<comment type="caution">
    <text evidence="9">The sequence shown here is derived from an EMBL/GenBank/DDBJ whole genome shotgun (WGS) entry which is preliminary data.</text>
</comment>